<dbReference type="KEGG" id="crp:CRP_047"/>
<organism evidence="1 2">
    <name type="scientific">Carsonella ruddii (strain PV)</name>
    <dbReference type="NCBI Taxonomy" id="387662"/>
    <lineage>
        <taxon>Bacteria</taxon>
        <taxon>Pseudomonadati</taxon>
        <taxon>Pseudomonadota</taxon>
        <taxon>Gammaproteobacteria</taxon>
        <taxon>Oceanospirillales</taxon>
        <taxon>Halomonadaceae</taxon>
        <taxon>Zymobacter group</taxon>
        <taxon>Candidatus Carsonella</taxon>
    </lineage>
</organism>
<accession>Q05FU3</accession>
<dbReference type="InterPro" id="IPR029063">
    <property type="entry name" value="SAM-dependent_MTases_sf"/>
</dbReference>
<protein>
    <recommendedName>
        <fullName evidence="3">S-adenosyl-methyltransferase MraW</fullName>
    </recommendedName>
</protein>
<dbReference type="Gene3D" id="3.40.50.150">
    <property type="entry name" value="Vaccinia Virus protein VP39"/>
    <property type="match status" value="1"/>
</dbReference>
<dbReference type="HOGENOM" id="CLU_1451947_0_0_6"/>
<dbReference type="Proteomes" id="UP000000777">
    <property type="component" value="Chromosome"/>
</dbReference>
<dbReference type="RefSeq" id="WP_011672270.1">
    <property type="nucleotide sequence ID" value="NC_008512.1"/>
</dbReference>
<gene>
    <name evidence="1" type="ordered locus">CRP_047</name>
</gene>
<sequence>MKNKHTTILPNRLLYKKEYLLDFTFGCGGYIKNLILKQKFKIIYTIDVSQISYLISNKIYNKFFFFFRLKIKNINKIFKRFNLINVDFIIYDQGINSYEIKNFYYKLNKKKYLENKVKLNVLNLKFIFFKIIKYFKKKFKLLILTFSLYEHYKIILFLKKIKKIKIKIFKPNKFEISLNNSIKNVLIHLIYVN</sequence>
<dbReference type="OrthoDB" id="6184291at2"/>
<evidence type="ECO:0000313" key="2">
    <source>
        <dbReference type="Proteomes" id="UP000000777"/>
    </source>
</evidence>
<proteinExistence type="predicted"/>
<dbReference type="SUPFAM" id="SSF53335">
    <property type="entry name" value="S-adenosyl-L-methionine-dependent methyltransferases"/>
    <property type="match status" value="1"/>
</dbReference>
<reference evidence="1 2" key="1">
    <citation type="journal article" date="2006" name="Science">
        <title>The 160-kilobase genome of the bacterial endosymbiont Carsonella.</title>
        <authorList>
            <person name="Nakabachi A."/>
            <person name="Yamashita A."/>
            <person name="Toh H."/>
            <person name="Ishikawa H."/>
            <person name="Dunbar H."/>
            <person name="Moran N."/>
            <person name="Hattori M."/>
        </authorList>
    </citation>
    <scope>NUCLEOTIDE SEQUENCE [LARGE SCALE GENOMIC DNA]</scope>
    <source>
        <strain evidence="1 2">PV</strain>
    </source>
</reference>
<dbReference type="EMBL" id="AP009180">
    <property type="protein sequence ID" value="BAF35078.1"/>
    <property type="molecule type" value="Genomic_DNA"/>
</dbReference>
<dbReference type="AlphaFoldDB" id="Q05FU3"/>
<evidence type="ECO:0008006" key="3">
    <source>
        <dbReference type="Google" id="ProtNLM"/>
    </source>
</evidence>
<name>Q05FU3_CARRP</name>
<evidence type="ECO:0000313" key="1">
    <source>
        <dbReference type="EMBL" id="BAF35078.1"/>
    </source>
</evidence>
<dbReference type="STRING" id="387662.CRP_047"/>